<evidence type="ECO:0000256" key="4">
    <source>
        <dbReference type="ARBA" id="ARBA00048893"/>
    </source>
</evidence>
<evidence type="ECO:0000256" key="1">
    <source>
        <dbReference type="ARBA" id="ARBA00011631"/>
    </source>
</evidence>
<dbReference type="Proteomes" id="UP000594121">
    <property type="component" value="Chromosome"/>
</dbReference>
<dbReference type="NCBIfam" id="TIGR03710">
    <property type="entry name" value="OAFO_sf"/>
    <property type="match status" value="1"/>
</dbReference>
<dbReference type="InterPro" id="IPR002880">
    <property type="entry name" value="Pyrv_Fd/Flavodoxin_OxRdtase_N"/>
</dbReference>
<evidence type="ECO:0000259" key="6">
    <source>
        <dbReference type="Pfam" id="PF01855"/>
    </source>
</evidence>
<name>A0A7L9FKV9_9CREN</name>
<dbReference type="GO" id="GO:0006979">
    <property type="term" value="P:response to oxidative stress"/>
    <property type="evidence" value="ECO:0007669"/>
    <property type="project" value="TreeGrafter"/>
</dbReference>
<sequence length="567" mass="61779">MSRGWPISVLVAGPAGAGVFATSMVIGKTLLRHGHNVFITNEYPSLIRGGHQWALVRSSPDEYIYSHRRSIDIVVALDKSSVGVHLNELSARGLVICDEADCGAISDHRVKSLPLRQILKELGGPPVALNTLASGVVFGILRASHEVLAGVIRDQFAAKEEIARLNIDLARRGYDLGVKLKGGEFPHLERREDNRGKLLIDGNSATALGALAGGMTFFTAYPMTPASPILHFLAEIQREYNLVVFQPESELAAINMAIGAAYAGARSMVATSGGGFSLMVEALGQAAMTETPIVIVNVQRPGPSTGLPTHTAQGDLRFVIHASQGEFPRVVLAPGDPYEAFLLSFKAMEIAWIFQIPVIILSDKFLGESYWTVEEFPKLTPSSGSVILGEVDAGYARYKITEDGVSPMALPGTRGALVYANTSEHDEYGQGSIDPRVVKAMQEKRFRKLSKLRALAEAEGVKTYGSGDRVVVTWGSTKMPVLEALKNVRDVEVVQVLWLEPFPVESLRRELSGKQFVVVENNMTGQLVSLIREKLLIEPDGFLGKYDGRQFVAEEIENFLREKGWAK</sequence>
<comment type="subunit">
    <text evidence="1">Heterodimer composed of an alpha and a beta subunit.</text>
</comment>
<comment type="catalytic activity">
    <reaction evidence="4">
        <text>a 2-oxocarboxylate + 2 oxidized [2Fe-2S]-[ferredoxin] + CoA = an acyl-CoA + 2 reduced [2Fe-2S]-[ferredoxin] + CO2 + H(+)</text>
        <dbReference type="Rhea" id="RHEA:42316"/>
        <dbReference type="Rhea" id="RHEA-COMP:10000"/>
        <dbReference type="Rhea" id="RHEA-COMP:10001"/>
        <dbReference type="ChEBI" id="CHEBI:15378"/>
        <dbReference type="ChEBI" id="CHEBI:16526"/>
        <dbReference type="ChEBI" id="CHEBI:33737"/>
        <dbReference type="ChEBI" id="CHEBI:33738"/>
        <dbReference type="ChEBI" id="CHEBI:35179"/>
        <dbReference type="ChEBI" id="CHEBI:57287"/>
        <dbReference type="ChEBI" id="CHEBI:58342"/>
        <dbReference type="EC" id="1.2.7.11"/>
    </reaction>
</comment>
<keyword evidence="3" id="KW-0560">Oxidoreductase</keyword>
<dbReference type="RefSeq" id="WP_192819417.1">
    <property type="nucleotide sequence ID" value="NZ_CP062310.1"/>
</dbReference>
<organism evidence="7 8">
    <name type="scientific">Infirmifilum lucidum</name>
    <dbReference type="NCBI Taxonomy" id="2776706"/>
    <lineage>
        <taxon>Archaea</taxon>
        <taxon>Thermoproteota</taxon>
        <taxon>Thermoprotei</taxon>
        <taxon>Thermofilales</taxon>
        <taxon>Thermofilaceae</taxon>
        <taxon>Infirmifilum</taxon>
    </lineage>
</organism>
<dbReference type="SUPFAM" id="SSF53323">
    <property type="entry name" value="Pyruvate-ferredoxin oxidoreductase, PFOR, domain III"/>
    <property type="match status" value="1"/>
</dbReference>
<dbReference type="GeneID" id="59148831"/>
<dbReference type="InterPro" id="IPR002869">
    <property type="entry name" value="Pyrv_flavodox_OxRed_cen"/>
</dbReference>
<dbReference type="InterPro" id="IPR029061">
    <property type="entry name" value="THDP-binding"/>
</dbReference>
<dbReference type="InterPro" id="IPR019752">
    <property type="entry name" value="Pyrv/ketoisovalerate_OxRed_cat"/>
</dbReference>
<protein>
    <recommendedName>
        <fullName evidence="2">2-oxoacid oxidoreductase (ferredoxin)</fullName>
        <ecNumber evidence="2">1.2.7.11</ecNumber>
    </recommendedName>
</protein>
<dbReference type="InterPro" id="IPR050722">
    <property type="entry name" value="Pyruvate:ferred/Flavod_OxRd"/>
</dbReference>
<evidence type="ECO:0000313" key="7">
    <source>
        <dbReference type="EMBL" id="QOJ79445.1"/>
    </source>
</evidence>
<evidence type="ECO:0000313" key="8">
    <source>
        <dbReference type="Proteomes" id="UP000594121"/>
    </source>
</evidence>
<feature type="domain" description="Pyruvate flavodoxin/ferredoxin oxidoreductase pyrimidine binding" evidence="6">
    <location>
        <begin position="209"/>
        <end position="438"/>
    </location>
</feature>
<dbReference type="Gene3D" id="3.40.50.920">
    <property type="match status" value="1"/>
</dbReference>
<feature type="domain" description="Pyruvate/ketoisovalerate oxidoreductase catalytic" evidence="5">
    <location>
        <begin position="15"/>
        <end position="175"/>
    </location>
</feature>
<proteinExistence type="predicted"/>
<dbReference type="InterPro" id="IPR022367">
    <property type="entry name" value="2-oxoacid/accept_OxRdtase_asu"/>
</dbReference>
<dbReference type="FunCoup" id="A0A7L9FKV9">
    <property type="interactions" value="43"/>
</dbReference>
<dbReference type="PANTHER" id="PTHR32154:SF20">
    <property type="entry name" value="2-OXOGLUTARATE OXIDOREDUCTASE SUBUNIT KORA"/>
    <property type="match status" value="1"/>
</dbReference>
<evidence type="ECO:0000256" key="3">
    <source>
        <dbReference type="ARBA" id="ARBA00023002"/>
    </source>
</evidence>
<dbReference type="FunFam" id="3.40.50.970:FF:000022">
    <property type="entry name" value="2-oxoglutarate ferredoxin oxidoreductase alpha subunit"/>
    <property type="match status" value="1"/>
</dbReference>
<accession>A0A7L9FKV9</accession>
<dbReference type="InterPro" id="IPR009014">
    <property type="entry name" value="Transketo_C/PFOR_II"/>
</dbReference>
<dbReference type="SUPFAM" id="SSF52922">
    <property type="entry name" value="TK C-terminal domain-like"/>
    <property type="match status" value="1"/>
</dbReference>
<dbReference type="Pfam" id="PF01558">
    <property type="entry name" value="POR"/>
    <property type="match status" value="1"/>
</dbReference>
<reference evidence="7 8" key="1">
    <citation type="submission" date="2020-10" db="EMBL/GenBank/DDBJ databases">
        <title>Thermofilum lucidum 3507LT sp. nov. a novel member of Thermofilaceae family isolated from Chile hot spring, and proposal of description order Thermofilales.</title>
        <authorList>
            <person name="Zayulina K.S."/>
            <person name="Elcheninov A.G."/>
            <person name="Toshchakov S.V."/>
            <person name="Kublanov I.V."/>
        </authorList>
    </citation>
    <scope>NUCLEOTIDE SEQUENCE [LARGE SCALE GENOMIC DNA]</scope>
    <source>
        <strain evidence="7 8">3507LT</strain>
    </source>
</reference>
<dbReference type="Gene3D" id="3.40.920.10">
    <property type="entry name" value="Pyruvate-ferredoxin oxidoreductase, PFOR, domain III"/>
    <property type="match status" value="1"/>
</dbReference>
<dbReference type="EC" id="1.2.7.11" evidence="2"/>
<dbReference type="PANTHER" id="PTHR32154">
    <property type="entry name" value="PYRUVATE-FLAVODOXIN OXIDOREDUCTASE-RELATED"/>
    <property type="match status" value="1"/>
</dbReference>
<dbReference type="EMBL" id="CP062310">
    <property type="protein sequence ID" value="QOJ79445.1"/>
    <property type="molecule type" value="Genomic_DNA"/>
</dbReference>
<dbReference type="Gene3D" id="3.40.50.970">
    <property type="match status" value="1"/>
</dbReference>
<dbReference type="KEGG" id="thel:IG193_03005"/>
<dbReference type="GO" id="GO:0018491">
    <property type="term" value="F:2-oxobutyrate synthase activity"/>
    <property type="evidence" value="ECO:0007669"/>
    <property type="project" value="UniProtKB-ARBA"/>
</dbReference>
<dbReference type="SUPFAM" id="SSF52518">
    <property type="entry name" value="Thiamin diphosphate-binding fold (THDP-binding)"/>
    <property type="match status" value="1"/>
</dbReference>
<evidence type="ECO:0000256" key="2">
    <source>
        <dbReference type="ARBA" id="ARBA00012691"/>
    </source>
</evidence>
<dbReference type="CDD" id="cd07034">
    <property type="entry name" value="TPP_PYR_PFOR_IOR-alpha_like"/>
    <property type="match status" value="1"/>
</dbReference>
<gene>
    <name evidence="7" type="ORF">IG193_03005</name>
</gene>
<dbReference type="InParanoid" id="A0A7L9FKV9"/>
<keyword evidence="8" id="KW-1185">Reference proteome</keyword>
<dbReference type="AlphaFoldDB" id="A0A7L9FKV9"/>
<dbReference type="Pfam" id="PF01855">
    <property type="entry name" value="POR_N"/>
    <property type="match status" value="1"/>
</dbReference>
<evidence type="ECO:0000259" key="5">
    <source>
        <dbReference type="Pfam" id="PF01558"/>
    </source>
</evidence>
<dbReference type="GO" id="GO:0019164">
    <property type="term" value="F:pyruvate synthase activity"/>
    <property type="evidence" value="ECO:0007669"/>
    <property type="project" value="UniProtKB-ARBA"/>
</dbReference>